<protein>
    <submittedName>
        <fullName evidence="3">PKD domain-containing protein</fullName>
    </submittedName>
</protein>
<gene>
    <name evidence="3" type="ORF">MQE36_02955</name>
</gene>
<dbReference type="InterPro" id="IPR000601">
    <property type="entry name" value="PKD_dom"/>
</dbReference>
<dbReference type="CDD" id="cd00146">
    <property type="entry name" value="PKD"/>
    <property type="match status" value="1"/>
</dbReference>
<proteinExistence type="predicted"/>
<dbReference type="InterPro" id="IPR035986">
    <property type="entry name" value="PKD_dom_sf"/>
</dbReference>
<dbReference type="InterPro" id="IPR022409">
    <property type="entry name" value="PKD/Chitinase_dom"/>
</dbReference>
<dbReference type="EMBL" id="CP094326">
    <property type="protein sequence ID" value="UNY99311.1"/>
    <property type="molecule type" value="Genomic_DNA"/>
</dbReference>
<dbReference type="Pfam" id="PF25233">
    <property type="entry name" value="DUF7849"/>
    <property type="match status" value="1"/>
</dbReference>
<keyword evidence="4" id="KW-1185">Reference proteome</keyword>
<dbReference type="PROSITE" id="PS50093">
    <property type="entry name" value="PKD"/>
    <property type="match status" value="1"/>
</dbReference>
<feature type="domain" description="PKD" evidence="2">
    <location>
        <begin position="57"/>
        <end position="99"/>
    </location>
</feature>
<dbReference type="SUPFAM" id="SSF49299">
    <property type="entry name" value="PKD domain"/>
    <property type="match status" value="1"/>
</dbReference>
<dbReference type="Proteomes" id="UP000829476">
    <property type="component" value="Chromosome"/>
</dbReference>
<keyword evidence="1" id="KW-0732">Signal</keyword>
<evidence type="ECO:0000259" key="2">
    <source>
        <dbReference type="PROSITE" id="PS50093"/>
    </source>
</evidence>
<evidence type="ECO:0000313" key="3">
    <source>
        <dbReference type="EMBL" id="UNY99311.1"/>
    </source>
</evidence>
<name>A0ABY3YNP3_9FLAO</name>
<organism evidence="3 4">
    <name type="scientific">Zhouia spongiae</name>
    <dbReference type="NCBI Taxonomy" id="2202721"/>
    <lineage>
        <taxon>Bacteria</taxon>
        <taxon>Pseudomonadati</taxon>
        <taxon>Bacteroidota</taxon>
        <taxon>Flavobacteriia</taxon>
        <taxon>Flavobacteriales</taxon>
        <taxon>Flavobacteriaceae</taxon>
        <taxon>Zhouia</taxon>
    </lineage>
</organism>
<dbReference type="InterPro" id="IPR057171">
    <property type="entry name" value="DUF7849"/>
</dbReference>
<accession>A0ABY3YNP3</accession>
<dbReference type="RefSeq" id="WP_242937711.1">
    <property type="nucleotide sequence ID" value="NZ_CP094326.1"/>
</dbReference>
<dbReference type="SMART" id="SM00089">
    <property type="entry name" value="PKD"/>
    <property type="match status" value="1"/>
</dbReference>
<sequence>MKFRIIFFFITLLAYTTYAQQKTEETDSLRRKAKFHAALKNNEISLNPETPALNQIAGAPKAFYTYYWEFGDGHYSTEQNPKHVYKKPGDYEVRFWATNHYDTGKPPATRPQKVSVKTTSIPYNDEASMDTDLSLRKNRDPVPGEDMAIVLGYKNTKNHITSGKLYLFYNEQKYKDDNFEPAEVRLHYNEQLFTEEPIVFASERSPEHSLLASNVNNIRDTEEVQDSTEHTNLPLSLEDAKAYYRNREAIAFNDLKPGEERNVFFTLRTTPEMLKDTSAIITVRSIYVPDNNYDNHKIKDMEMEIVTSHDPNKMSTSNTFMNYRLVRFKRVKYKIRFQNNGEGPARTIRLETDIPDIYDKRTIEVESMYPECPICPKEPVEYSCLDTTYTDKQAIFTFKNIYLPGSEQRNVKEYDSTKGYVKYSLKFGDDFHKIKTRSKTAIIFDKNEPIITNYSTTRFLPGISIGLKAGYNYYPKLENSKSPFIAATISPFKSYRWYWQAEFSNSFHSYEANSFEETFNDKQGFRQLQRTYTKTAYNNVNWEVPLLIKYNINNYLAVGSGIQANFDLSSKQEKEITLEEYEGPTDQFLINSTTTNEEQKDSFTNIKTGLLIDFTAGFARIGPSLGARYVINTEKGFNYWQFYARWKF</sequence>
<dbReference type="Pfam" id="PF24595">
    <property type="entry name" value="DUF7619"/>
    <property type="match status" value="1"/>
</dbReference>
<feature type="chain" id="PRO_5047193541" evidence="1">
    <location>
        <begin position="20"/>
        <end position="648"/>
    </location>
</feature>
<dbReference type="Pfam" id="PF18911">
    <property type="entry name" value="PKD_4"/>
    <property type="match status" value="1"/>
</dbReference>
<reference evidence="3 4" key="1">
    <citation type="journal article" date="2018" name="Int. J. Syst. Evol. Microbiol.">
        <title>Zhouia spongiae sp. nov., isolated from a marine sponge.</title>
        <authorList>
            <person name="Zhuang L."/>
            <person name="Lin B."/>
            <person name="Qin F."/>
            <person name="Luo L."/>
        </authorList>
    </citation>
    <scope>NUCLEOTIDE SEQUENCE [LARGE SCALE GENOMIC DNA]</scope>
    <source>
        <strain evidence="3 4">HN-Y44</strain>
    </source>
</reference>
<evidence type="ECO:0000313" key="4">
    <source>
        <dbReference type="Proteomes" id="UP000829476"/>
    </source>
</evidence>
<dbReference type="InterPro" id="IPR055353">
    <property type="entry name" value="DUF7619"/>
</dbReference>
<feature type="signal peptide" evidence="1">
    <location>
        <begin position="1"/>
        <end position="19"/>
    </location>
</feature>
<dbReference type="Gene3D" id="2.60.40.10">
    <property type="entry name" value="Immunoglobulins"/>
    <property type="match status" value="1"/>
</dbReference>
<dbReference type="InterPro" id="IPR013783">
    <property type="entry name" value="Ig-like_fold"/>
</dbReference>
<evidence type="ECO:0000256" key="1">
    <source>
        <dbReference type="SAM" id="SignalP"/>
    </source>
</evidence>